<dbReference type="InterPro" id="IPR036881">
    <property type="entry name" value="Glyco_hydro_3_C_sf"/>
</dbReference>
<dbReference type="InterPro" id="IPR017853">
    <property type="entry name" value="GH"/>
</dbReference>
<dbReference type="EC" id="3.2.1.21" evidence="6"/>
<evidence type="ECO:0000313" key="6">
    <source>
        <dbReference type="EMBL" id="BAK33792.1"/>
    </source>
</evidence>
<keyword evidence="2 6" id="KW-0378">Hydrolase</keyword>
<dbReference type="Gene3D" id="2.60.40.10">
    <property type="entry name" value="Immunoglobulins"/>
    <property type="match status" value="1"/>
</dbReference>
<accession>F5XLR3</accession>
<feature type="domain" description="Glycoside hydrolase family 3 C-terminal" evidence="5">
    <location>
        <begin position="356"/>
        <end position="715"/>
    </location>
</feature>
<dbReference type="InterPro" id="IPR013783">
    <property type="entry name" value="Ig-like_fold"/>
</dbReference>
<dbReference type="Pfam" id="PF01915">
    <property type="entry name" value="Glyco_hydro_3_C"/>
    <property type="match status" value="1"/>
</dbReference>
<evidence type="ECO:0000256" key="1">
    <source>
        <dbReference type="ARBA" id="ARBA00005336"/>
    </source>
</evidence>
<reference evidence="6 7" key="1">
    <citation type="submission" date="2011-05" db="EMBL/GenBank/DDBJ databases">
        <title>Whole genome sequence of Microlunatus phosphovorus NM-1.</title>
        <authorList>
            <person name="Hosoyama A."/>
            <person name="Sasaki K."/>
            <person name="Harada T."/>
            <person name="Igarashi R."/>
            <person name="Kawakoshi A."/>
            <person name="Sasagawa M."/>
            <person name="Fukada J."/>
            <person name="Nakamura S."/>
            <person name="Katano Y."/>
            <person name="Hanada S."/>
            <person name="Kamagata Y."/>
            <person name="Nakamura N."/>
            <person name="Yamazaki S."/>
            <person name="Fujita N."/>
        </authorList>
    </citation>
    <scope>NUCLEOTIDE SEQUENCE [LARGE SCALE GENOMIC DNA]</scope>
    <source>
        <strain evidence="7">ATCC 700054 / DSM 10555 / JCM 9379 / NBRC 101784 / NCIMB 13414 / VKM Ac-1990 / NM-1</strain>
    </source>
</reference>
<dbReference type="Proteomes" id="UP000007947">
    <property type="component" value="Chromosome"/>
</dbReference>
<dbReference type="KEGG" id="mph:MLP_07780"/>
<sequence length="845" mass="88250">MVSTLGKVWDGVRADGRKGLAVTSEDTLAGGLSGGQLLAELDLTTKVRLLTGTSWFTFGDAADVGVGEIRMSDGMTGVRGAKFHGGPLVTLFPGATSLSSSWDEDSAYQLGRLLADEARLRGVQLVLGPTANLHRSALGGRLFEGFAEDPLLTGKLTAAVVRGLQDHGVGACVKHLVGNESETERESMNSVIDEPTLRELYLLPFEIAVAESDPWAMLSAYNRVNGVACTEHDLVNNQILKGEWGYRGLVISELLAAQSVEATANGGLDLVMPEVGSPWAAGLVDAVRSGAVTEDTLDDHVGRLLLLAERVGALQGRPAPQGGPTPQSRPTQQRTEEPANAAELSSFLVSLAAAGMTVLTNRDAVLPLSGDQQVAVIGRHAVETTCVGGGSAQVVPPQQVSIGEGLTTALGSAVTLVDGVEIRAEAVPARPSFVRDPTTGEPGVGFALLRADGTTIEQRASITATTMIGLEDEFTETVASVVIRARLDQGGPVQLGVVGVGDWSLSVDDQPTWETALSTHSGMMGEEFLDPPRATVTVQVLDHALVEATVLLPPVGDSGRPPSLFGLIARSAPRPADEVIAEAVEAASAADVAVVVVGLTDEQETEAVDKTTLALPGEQDRLVYAVAAAAPQTVVVVNAATPVLMPWLDAVDAVLWAGLPGQEAGHAVAAALLGTIEPSGRLVTSFPSADGAAPAWSVTPTDGDVVYREGTFVGYRGHFAGTAPAPAFWFGHGLGYTSWRYDQPVLLDGTDPAAVEVAVTNVGGRTSRELVQLYFDPADPAQPVRLVGWAAAVVRPGDTAQVTVIGDSRLWRRWDAETGTWTHLPRTGRLLVARGLGDIRGTITL</sequence>
<evidence type="ECO:0000259" key="4">
    <source>
        <dbReference type="Pfam" id="PF00933"/>
    </source>
</evidence>
<dbReference type="Gene3D" id="3.20.20.300">
    <property type="entry name" value="Glycoside hydrolase, family 3, N-terminal domain"/>
    <property type="match status" value="1"/>
</dbReference>
<dbReference type="GO" id="GO:0008422">
    <property type="term" value="F:beta-glucosidase activity"/>
    <property type="evidence" value="ECO:0007669"/>
    <property type="project" value="UniProtKB-EC"/>
</dbReference>
<dbReference type="InterPro" id="IPR036962">
    <property type="entry name" value="Glyco_hydro_3_N_sf"/>
</dbReference>
<dbReference type="PRINTS" id="PR00133">
    <property type="entry name" value="GLHYDRLASE3"/>
</dbReference>
<comment type="similarity">
    <text evidence="1">Belongs to the glycosyl hydrolase 3 family.</text>
</comment>
<feature type="region of interest" description="Disordered" evidence="3">
    <location>
        <begin position="315"/>
        <end position="340"/>
    </location>
</feature>
<name>F5XLR3_MICPN</name>
<evidence type="ECO:0000313" key="7">
    <source>
        <dbReference type="Proteomes" id="UP000007947"/>
    </source>
</evidence>
<dbReference type="STRING" id="1032480.MLP_07780"/>
<dbReference type="HOGENOM" id="CLU_004542_4_0_11"/>
<dbReference type="GO" id="GO:0005975">
    <property type="term" value="P:carbohydrate metabolic process"/>
    <property type="evidence" value="ECO:0007669"/>
    <property type="project" value="InterPro"/>
</dbReference>
<protein>
    <submittedName>
        <fullName evidence="6">Beta-glucosidase</fullName>
        <ecNumber evidence="6">3.2.1.21</ecNumber>
    </submittedName>
</protein>
<proteinExistence type="inferred from homology"/>
<dbReference type="InterPro" id="IPR002772">
    <property type="entry name" value="Glyco_hydro_3_C"/>
</dbReference>
<dbReference type="OrthoDB" id="9803863at2"/>
<evidence type="ECO:0000256" key="2">
    <source>
        <dbReference type="ARBA" id="ARBA00022801"/>
    </source>
</evidence>
<evidence type="ECO:0000256" key="3">
    <source>
        <dbReference type="SAM" id="MobiDB-lite"/>
    </source>
</evidence>
<dbReference type="PANTHER" id="PTHR42715">
    <property type="entry name" value="BETA-GLUCOSIDASE"/>
    <property type="match status" value="1"/>
</dbReference>
<keyword evidence="6" id="KW-0326">Glycosidase</keyword>
<evidence type="ECO:0000259" key="5">
    <source>
        <dbReference type="Pfam" id="PF01915"/>
    </source>
</evidence>
<dbReference type="RefSeq" id="WP_013861679.1">
    <property type="nucleotide sequence ID" value="NC_015635.1"/>
</dbReference>
<dbReference type="Gene3D" id="3.40.50.1700">
    <property type="entry name" value="Glycoside hydrolase family 3 C-terminal domain"/>
    <property type="match status" value="1"/>
</dbReference>
<dbReference type="SUPFAM" id="SSF51445">
    <property type="entry name" value="(Trans)glycosidases"/>
    <property type="match status" value="1"/>
</dbReference>
<dbReference type="InterPro" id="IPR050288">
    <property type="entry name" value="Cellulose_deg_GH3"/>
</dbReference>
<dbReference type="Gene3D" id="2.60.120.260">
    <property type="entry name" value="Galactose-binding domain-like"/>
    <property type="match status" value="1"/>
</dbReference>
<dbReference type="SUPFAM" id="SSF52279">
    <property type="entry name" value="Beta-D-glucan exohydrolase, C-terminal domain"/>
    <property type="match status" value="1"/>
</dbReference>
<dbReference type="Pfam" id="PF00933">
    <property type="entry name" value="Glyco_hydro_3"/>
    <property type="match status" value="1"/>
</dbReference>
<feature type="domain" description="Glycoside hydrolase family 3 N-terminal" evidence="4">
    <location>
        <begin position="86"/>
        <end position="305"/>
    </location>
</feature>
<dbReference type="InterPro" id="IPR001764">
    <property type="entry name" value="Glyco_hydro_3_N"/>
</dbReference>
<dbReference type="PANTHER" id="PTHR42715:SF10">
    <property type="entry name" value="BETA-GLUCOSIDASE"/>
    <property type="match status" value="1"/>
</dbReference>
<gene>
    <name evidence="6" type="ordered locus">MLP_07780</name>
</gene>
<feature type="compositionally biased region" description="Polar residues" evidence="3">
    <location>
        <begin position="324"/>
        <end position="333"/>
    </location>
</feature>
<dbReference type="eggNOG" id="COG1472">
    <property type="taxonomic scope" value="Bacteria"/>
</dbReference>
<dbReference type="EMBL" id="AP012204">
    <property type="protein sequence ID" value="BAK33792.1"/>
    <property type="molecule type" value="Genomic_DNA"/>
</dbReference>
<dbReference type="AlphaFoldDB" id="F5XLR3"/>
<organism evidence="6 7">
    <name type="scientific">Microlunatus phosphovorus (strain ATCC 700054 / DSM 10555 / JCM 9379 / NBRC 101784 / NCIMB 13414 / VKM Ac-1990 / NM-1)</name>
    <dbReference type="NCBI Taxonomy" id="1032480"/>
    <lineage>
        <taxon>Bacteria</taxon>
        <taxon>Bacillati</taxon>
        <taxon>Actinomycetota</taxon>
        <taxon>Actinomycetes</taxon>
        <taxon>Propionibacteriales</taxon>
        <taxon>Propionibacteriaceae</taxon>
        <taxon>Microlunatus</taxon>
    </lineage>
</organism>
<keyword evidence="7" id="KW-1185">Reference proteome</keyword>